<name>A0A8K0RA92_9PLEO</name>
<evidence type="ECO:0000256" key="9">
    <source>
        <dbReference type="ARBA" id="ARBA00049339"/>
    </source>
</evidence>
<keyword evidence="6 10" id="KW-0648">Protein biosynthesis</keyword>
<dbReference type="SUPFAM" id="SSF52374">
    <property type="entry name" value="Nucleotidylyl transferase"/>
    <property type="match status" value="1"/>
</dbReference>
<organism evidence="14 15">
    <name type="scientific">Paraphoma chrysanthemicola</name>
    <dbReference type="NCBI Taxonomy" id="798071"/>
    <lineage>
        <taxon>Eukaryota</taxon>
        <taxon>Fungi</taxon>
        <taxon>Dikarya</taxon>
        <taxon>Ascomycota</taxon>
        <taxon>Pezizomycotina</taxon>
        <taxon>Dothideomycetes</taxon>
        <taxon>Pleosporomycetidae</taxon>
        <taxon>Pleosporales</taxon>
        <taxon>Pleosporineae</taxon>
        <taxon>Phaeosphaeriaceae</taxon>
        <taxon>Paraphoma</taxon>
    </lineage>
</organism>
<evidence type="ECO:0000256" key="1">
    <source>
        <dbReference type="ARBA" id="ARBA00005594"/>
    </source>
</evidence>
<evidence type="ECO:0000256" key="4">
    <source>
        <dbReference type="ARBA" id="ARBA00022741"/>
    </source>
</evidence>
<dbReference type="SUPFAM" id="SSF47323">
    <property type="entry name" value="Anticodon-binding domain of a subclass of class I aminoacyl-tRNA synthetases"/>
    <property type="match status" value="1"/>
</dbReference>
<sequence>MQQSLARSSVKLFNNSLPRCFVRPLATHCPSLTHSQPVRTVIPPYTRAATPQLRPYKHSQSLLTGQQLASRHNCRIPPRTSVTRRHYSQIDNTPFRPFRYLDASARAAITMEDLTNTLLTLGLDTVPQEPNTYPALNPFDIYRSHITELLSQVSGVDKHVIYPTLSWTAKPEHGDLQLAVPALRIKKKPDEMKAWAQELADKFPETPLVKKPIVTNTALGFFFKPEPLTSLVVPMVIKSGPSYGFNKNLGLRNPLDPSSGAKKMIVEFSSPNIAKPFHAGHLRSTIIGGFLANLYEGAGWDVVRMNYLGDWGKQYGVLAIGFDLFGNEDELVKNPIGHLYDIYVKVSNIQHEEAEQVKALKAEVAKLKEEGKDASEQEAKIKKIETEGIDEQARKYFKGMVDGEPKALGIWKRFRDLSIEKYKATYARLNISYDDYSGESQVKDESMDLAAKIMWEKKVCEDSDGAVIVDLTKHSKKLGKAVVKKKDGTSLYLTRDIGEAIQRVNKYNFDKMIYVVASQQDLHLAQLFKIEELMGRKDISDKCQHINFGMVLGMSTRKGTAKFLDDILRDVGEKMHEVMRGNQAKYEQVDDPEKTADTLGISAVMVQDMKGKRINNYTFDMDRMTSFEGDTGPYLQYAHARLCSIYRKAVTADPSLADLDLASADLSLLKEPHAIDLVRQLASWPDTFLNTIKTQEPTTVLTYLFKMAHALSSSYDHLQVVGSEKNVMIARLALYVAARQVLNNGMRILGLSPVERM</sequence>
<dbReference type="InterPro" id="IPR005148">
    <property type="entry name" value="Arg-tRNA-synth_N"/>
</dbReference>
<evidence type="ECO:0000313" key="15">
    <source>
        <dbReference type="Proteomes" id="UP000813461"/>
    </source>
</evidence>
<dbReference type="FunFam" id="1.10.730.10:FF:000006">
    <property type="entry name" value="Arginyl-tRNA synthetase 2, mitochondrial"/>
    <property type="match status" value="1"/>
</dbReference>
<dbReference type="SMART" id="SM01016">
    <property type="entry name" value="Arg_tRNA_synt_N"/>
    <property type="match status" value="1"/>
</dbReference>
<dbReference type="Gene3D" id="3.40.50.620">
    <property type="entry name" value="HUPs"/>
    <property type="match status" value="1"/>
</dbReference>
<dbReference type="SMART" id="SM00836">
    <property type="entry name" value="DALR_1"/>
    <property type="match status" value="1"/>
</dbReference>
<evidence type="ECO:0000259" key="12">
    <source>
        <dbReference type="SMART" id="SM00836"/>
    </source>
</evidence>
<dbReference type="PANTHER" id="PTHR11956">
    <property type="entry name" value="ARGINYL-TRNA SYNTHETASE"/>
    <property type="match status" value="1"/>
</dbReference>
<dbReference type="InterPro" id="IPR014729">
    <property type="entry name" value="Rossmann-like_a/b/a_fold"/>
</dbReference>
<dbReference type="GO" id="GO:0004814">
    <property type="term" value="F:arginine-tRNA ligase activity"/>
    <property type="evidence" value="ECO:0007669"/>
    <property type="project" value="UniProtKB-EC"/>
</dbReference>
<dbReference type="Pfam" id="PF05746">
    <property type="entry name" value="DALR_1"/>
    <property type="match status" value="1"/>
</dbReference>
<evidence type="ECO:0000256" key="7">
    <source>
        <dbReference type="ARBA" id="ARBA00023146"/>
    </source>
</evidence>
<dbReference type="Pfam" id="PF00750">
    <property type="entry name" value="tRNA-synt_1d"/>
    <property type="match status" value="1"/>
</dbReference>
<evidence type="ECO:0000256" key="8">
    <source>
        <dbReference type="ARBA" id="ARBA00033033"/>
    </source>
</evidence>
<keyword evidence="15" id="KW-1185">Reference proteome</keyword>
<accession>A0A8K0RA92</accession>
<evidence type="ECO:0000256" key="2">
    <source>
        <dbReference type="ARBA" id="ARBA00012837"/>
    </source>
</evidence>
<dbReference type="EMBL" id="JAGMVJ010000004">
    <property type="protein sequence ID" value="KAH7091301.1"/>
    <property type="molecule type" value="Genomic_DNA"/>
</dbReference>
<evidence type="ECO:0000256" key="11">
    <source>
        <dbReference type="SAM" id="Coils"/>
    </source>
</evidence>
<dbReference type="PROSITE" id="PS00178">
    <property type="entry name" value="AA_TRNA_LIGASE_I"/>
    <property type="match status" value="1"/>
</dbReference>
<keyword evidence="5 10" id="KW-0067">ATP-binding</keyword>
<dbReference type="GO" id="GO:0006420">
    <property type="term" value="P:arginyl-tRNA aminoacylation"/>
    <property type="evidence" value="ECO:0007669"/>
    <property type="project" value="InterPro"/>
</dbReference>
<evidence type="ECO:0000256" key="10">
    <source>
        <dbReference type="RuleBase" id="RU363038"/>
    </source>
</evidence>
<protein>
    <recommendedName>
        <fullName evidence="2">arginine--tRNA ligase</fullName>
        <ecNumber evidence="2">6.1.1.19</ecNumber>
    </recommendedName>
    <alternativeName>
        <fullName evidence="8">Arginyl-tRNA synthetase</fullName>
    </alternativeName>
</protein>
<dbReference type="Gene3D" id="3.30.1360.70">
    <property type="entry name" value="Arginyl tRNA synthetase N-terminal domain"/>
    <property type="match status" value="1"/>
</dbReference>
<feature type="domain" description="Arginyl tRNA synthetase N-terminal" evidence="13">
    <location>
        <begin position="140"/>
        <end position="218"/>
    </location>
</feature>
<dbReference type="GO" id="GO:0032543">
    <property type="term" value="P:mitochondrial translation"/>
    <property type="evidence" value="ECO:0007669"/>
    <property type="project" value="TreeGrafter"/>
</dbReference>
<dbReference type="NCBIfam" id="TIGR00456">
    <property type="entry name" value="argS"/>
    <property type="match status" value="1"/>
</dbReference>
<dbReference type="InterPro" id="IPR009080">
    <property type="entry name" value="tRNAsynth_Ia_anticodon-bd"/>
</dbReference>
<dbReference type="GO" id="GO:0005524">
    <property type="term" value="F:ATP binding"/>
    <property type="evidence" value="ECO:0007669"/>
    <property type="project" value="UniProtKB-KW"/>
</dbReference>
<dbReference type="EC" id="6.1.1.19" evidence="2"/>
<evidence type="ECO:0000313" key="14">
    <source>
        <dbReference type="EMBL" id="KAH7091301.1"/>
    </source>
</evidence>
<dbReference type="CDD" id="cd07956">
    <property type="entry name" value="Anticodon_Ia_Arg"/>
    <property type="match status" value="1"/>
</dbReference>
<evidence type="ECO:0000256" key="3">
    <source>
        <dbReference type="ARBA" id="ARBA00022598"/>
    </source>
</evidence>
<reference evidence="14" key="1">
    <citation type="journal article" date="2021" name="Nat. Commun.">
        <title>Genetic determinants of endophytism in the Arabidopsis root mycobiome.</title>
        <authorList>
            <person name="Mesny F."/>
            <person name="Miyauchi S."/>
            <person name="Thiergart T."/>
            <person name="Pickel B."/>
            <person name="Atanasova L."/>
            <person name="Karlsson M."/>
            <person name="Huettel B."/>
            <person name="Barry K.W."/>
            <person name="Haridas S."/>
            <person name="Chen C."/>
            <person name="Bauer D."/>
            <person name="Andreopoulos W."/>
            <person name="Pangilinan J."/>
            <person name="LaButti K."/>
            <person name="Riley R."/>
            <person name="Lipzen A."/>
            <person name="Clum A."/>
            <person name="Drula E."/>
            <person name="Henrissat B."/>
            <person name="Kohler A."/>
            <person name="Grigoriev I.V."/>
            <person name="Martin F.M."/>
            <person name="Hacquard S."/>
        </authorList>
    </citation>
    <scope>NUCLEOTIDE SEQUENCE</scope>
    <source>
        <strain evidence="14">MPI-SDFR-AT-0120</strain>
    </source>
</reference>
<dbReference type="InterPro" id="IPR008909">
    <property type="entry name" value="DALR_anticod-bd"/>
</dbReference>
<proteinExistence type="inferred from homology"/>
<dbReference type="Proteomes" id="UP000813461">
    <property type="component" value="Unassembled WGS sequence"/>
</dbReference>
<dbReference type="InterPro" id="IPR036695">
    <property type="entry name" value="Arg-tRNA-synth_N_sf"/>
</dbReference>
<dbReference type="PANTHER" id="PTHR11956:SF11">
    <property type="entry name" value="ARGININE--TRNA LIGASE, MITOCHONDRIAL-RELATED"/>
    <property type="match status" value="1"/>
</dbReference>
<keyword evidence="7 10" id="KW-0030">Aminoacyl-tRNA synthetase</keyword>
<dbReference type="AlphaFoldDB" id="A0A8K0RA92"/>
<dbReference type="SUPFAM" id="SSF55190">
    <property type="entry name" value="Arginyl-tRNA synthetase (ArgRS), N-terminal 'additional' domain"/>
    <property type="match status" value="1"/>
</dbReference>
<keyword evidence="3 10" id="KW-0436">Ligase</keyword>
<comment type="caution">
    <text evidence="14">The sequence shown here is derived from an EMBL/GenBank/DDBJ whole genome shotgun (WGS) entry which is preliminary data.</text>
</comment>
<dbReference type="InterPro" id="IPR035684">
    <property type="entry name" value="ArgRS_core"/>
</dbReference>
<dbReference type="InterPro" id="IPR001278">
    <property type="entry name" value="Arg-tRNA-ligase"/>
</dbReference>
<comment type="similarity">
    <text evidence="1 10">Belongs to the class-I aminoacyl-tRNA synthetase family.</text>
</comment>
<dbReference type="OrthoDB" id="68056at2759"/>
<gene>
    <name evidence="14" type="ORF">FB567DRAFT_490139</name>
</gene>
<dbReference type="InterPro" id="IPR001412">
    <property type="entry name" value="aa-tRNA-synth_I_CS"/>
</dbReference>
<dbReference type="CDD" id="cd00671">
    <property type="entry name" value="ArgRS_core"/>
    <property type="match status" value="1"/>
</dbReference>
<dbReference type="PRINTS" id="PR01038">
    <property type="entry name" value="TRNASYNTHARG"/>
</dbReference>
<evidence type="ECO:0000256" key="5">
    <source>
        <dbReference type="ARBA" id="ARBA00022840"/>
    </source>
</evidence>
<evidence type="ECO:0000259" key="13">
    <source>
        <dbReference type="SMART" id="SM01016"/>
    </source>
</evidence>
<feature type="domain" description="DALR anticodon binding" evidence="12">
    <location>
        <begin position="635"/>
        <end position="757"/>
    </location>
</feature>
<keyword evidence="4 10" id="KW-0547">Nucleotide-binding</keyword>
<feature type="coiled-coil region" evidence="11">
    <location>
        <begin position="350"/>
        <end position="387"/>
    </location>
</feature>
<dbReference type="GO" id="GO:0005739">
    <property type="term" value="C:mitochondrion"/>
    <property type="evidence" value="ECO:0007669"/>
    <property type="project" value="TreeGrafter"/>
</dbReference>
<evidence type="ECO:0000256" key="6">
    <source>
        <dbReference type="ARBA" id="ARBA00022917"/>
    </source>
</evidence>
<keyword evidence="11" id="KW-0175">Coiled coil</keyword>
<comment type="catalytic activity">
    <reaction evidence="9">
        <text>tRNA(Arg) + L-arginine + ATP = L-arginyl-tRNA(Arg) + AMP + diphosphate</text>
        <dbReference type="Rhea" id="RHEA:20301"/>
        <dbReference type="Rhea" id="RHEA-COMP:9658"/>
        <dbReference type="Rhea" id="RHEA-COMP:9673"/>
        <dbReference type="ChEBI" id="CHEBI:30616"/>
        <dbReference type="ChEBI" id="CHEBI:32682"/>
        <dbReference type="ChEBI" id="CHEBI:33019"/>
        <dbReference type="ChEBI" id="CHEBI:78442"/>
        <dbReference type="ChEBI" id="CHEBI:78513"/>
        <dbReference type="ChEBI" id="CHEBI:456215"/>
        <dbReference type="EC" id="6.1.1.19"/>
    </reaction>
</comment>
<dbReference type="Gene3D" id="1.10.730.10">
    <property type="entry name" value="Isoleucyl-tRNA Synthetase, Domain 1"/>
    <property type="match status" value="1"/>
</dbReference>